<evidence type="ECO:0000256" key="6">
    <source>
        <dbReference type="SAM" id="Phobius"/>
    </source>
</evidence>
<keyword evidence="3 6" id="KW-1133">Transmembrane helix</keyword>
<dbReference type="OrthoDB" id="5547497at2759"/>
<evidence type="ECO:0000313" key="9">
    <source>
        <dbReference type="Proteomes" id="UP000789595"/>
    </source>
</evidence>
<name>A0A8J2SC56_9STRA</name>
<keyword evidence="9" id="KW-1185">Reference proteome</keyword>
<gene>
    <name evidence="8" type="ORF">PECAL_1P21870</name>
</gene>
<evidence type="ECO:0000256" key="3">
    <source>
        <dbReference type="ARBA" id="ARBA00022989"/>
    </source>
</evidence>
<evidence type="ECO:0000256" key="5">
    <source>
        <dbReference type="SAM" id="MobiDB-lite"/>
    </source>
</evidence>
<reference evidence="8" key="1">
    <citation type="submission" date="2021-11" db="EMBL/GenBank/DDBJ databases">
        <authorList>
            <consortium name="Genoscope - CEA"/>
            <person name="William W."/>
        </authorList>
    </citation>
    <scope>NUCLEOTIDE SEQUENCE</scope>
</reference>
<dbReference type="Proteomes" id="UP000789595">
    <property type="component" value="Unassembled WGS sequence"/>
</dbReference>
<dbReference type="InterPro" id="IPR004853">
    <property type="entry name" value="Sugar_P_trans_dom"/>
</dbReference>
<evidence type="ECO:0000313" key="8">
    <source>
        <dbReference type="EMBL" id="CAH0365734.1"/>
    </source>
</evidence>
<dbReference type="GO" id="GO:0016020">
    <property type="term" value="C:membrane"/>
    <property type="evidence" value="ECO:0007669"/>
    <property type="project" value="UniProtKB-SubCell"/>
</dbReference>
<dbReference type="InterPro" id="IPR037185">
    <property type="entry name" value="EmrE-like"/>
</dbReference>
<keyword evidence="4 6" id="KW-0472">Membrane</keyword>
<evidence type="ECO:0000256" key="4">
    <source>
        <dbReference type="ARBA" id="ARBA00023136"/>
    </source>
</evidence>
<feature type="region of interest" description="Disordered" evidence="5">
    <location>
        <begin position="308"/>
        <end position="335"/>
    </location>
</feature>
<dbReference type="Pfam" id="PF03151">
    <property type="entry name" value="TPT"/>
    <property type="match status" value="1"/>
</dbReference>
<feature type="transmembrane region" description="Helical" evidence="6">
    <location>
        <begin position="132"/>
        <end position="151"/>
    </location>
</feature>
<keyword evidence="2 6" id="KW-0812">Transmembrane</keyword>
<dbReference type="InterPro" id="IPR050186">
    <property type="entry name" value="TPT_transporter"/>
</dbReference>
<dbReference type="EMBL" id="CAKKNE010000001">
    <property type="protein sequence ID" value="CAH0365734.1"/>
    <property type="molecule type" value="Genomic_DNA"/>
</dbReference>
<feature type="transmembrane region" description="Helical" evidence="6">
    <location>
        <begin position="6"/>
        <end position="23"/>
    </location>
</feature>
<evidence type="ECO:0000259" key="7">
    <source>
        <dbReference type="Pfam" id="PF03151"/>
    </source>
</evidence>
<dbReference type="AlphaFoldDB" id="A0A8J2SC56"/>
<dbReference type="PANTHER" id="PTHR11132">
    <property type="entry name" value="SOLUTE CARRIER FAMILY 35"/>
    <property type="match status" value="1"/>
</dbReference>
<protein>
    <recommendedName>
        <fullName evidence="7">Sugar phosphate transporter domain-containing protein</fullName>
    </recommendedName>
</protein>
<evidence type="ECO:0000256" key="1">
    <source>
        <dbReference type="ARBA" id="ARBA00004141"/>
    </source>
</evidence>
<organism evidence="8 9">
    <name type="scientific">Pelagomonas calceolata</name>
    <dbReference type="NCBI Taxonomy" id="35677"/>
    <lineage>
        <taxon>Eukaryota</taxon>
        <taxon>Sar</taxon>
        <taxon>Stramenopiles</taxon>
        <taxon>Ochrophyta</taxon>
        <taxon>Pelagophyceae</taxon>
        <taxon>Pelagomonadales</taxon>
        <taxon>Pelagomonadaceae</taxon>
        <taxon>Pelagomonas</taxon>
    </lineage>
</organism>
<feature type="domain" description="Sugar phosphate transporter" evidence="7">
    <location>
        <begin position="35"/>
        <end position="300"/>
    </location>
</feature>
<feature type="transmembrane region" description="Helical" evidence="6">
    <location>
        <begin position="227"/>
        <end position="249"/>
    </location>
</feature>
<proteinExistence type="predicted"/>
<accession>A0A8J2SC56</accession>
<dbReference type="SUPFAM" id="SSF103481">
    <property type="entry name" value="Multidrug resistance efflux transporter EmrE"/>
    <property type="match status" value="1"/>
</dbReference>
<sequence>MAAGDAGAFVLNIISSVFIISVNKRLMGSPPNFNFRYVVTLNALHYITTSIWTRVAKVIGLAKQEESSKAPAHVPLSSVVLFTTVSNASIISLNTSLMLNSITLYQIAKLGIIPCTCCVEYLLYGRVFTSKMVLAIVVTLMGVGLVSINELNYSDSTLGVFVALCSVVSSSGQQLLVRHLQLKHNVSAGQLLGVVAPAQGASLLLLSPVLDKLSTGGYVTDYEWTQGAMVCMALSCSAAVLVNVSQFLVLGRFTAVTYQVLGHAKTVCVLVVGYVFFGGVITGQQLLGMVMAIAGMMAYSRASQSAPAAKPAAQEKPAGESSLEDLLQKNKANNV</sequence>
<comment type="caution">
    <text evidence="8">The sequence shown here is derived from an EMBL/GenBank/DDBJ whole genome shotgun (WGS) entry which is preliminary data.</text>
</comment>
<comment type="subcellular location">
    <subcellularLocation>
        <location evidence="1">Membrane</location>
        <topology evidence="1">Multi-pass membrane protein</topology>
    </subcellularLocation>
</comment>
<evidence type="ECO:0000256" key="2">
    <source>
        <dbReference type="ARBA" id="ARBA00022692"/>
    </source>
</evidence>